<evidence type="ECO:0000256" key="4">
    <source>
        <dbReference type="RuleBase" id="RU003719"/>
    </source>
</evidence>
<dbReference type="RefSeq" id="WP_124090372.1">
    <property type="nucleotide sequence ID" value="NZ_CBCRYA010000014.1"/>
</dbReference>
<dbReference type="FunFam" id="3.40.50.720:FF:000203">
    <property type="entry name" value="D-3-phosphoglycerate dehydrogenase (SerA)"/>
    <property type="match status" value="1"/>
</dbReference>
<dbReference type="SUPFAM" id="SSF52283">
    <property type="entry name" value="Formate/glycerate dehydrogenase catalytic domain-like"/>
    <property type="match status" value="1"/>
</dbReference>
<dbReference type="AlphaFoldDB" id="A0A3P5W610"/>
<dbReference type="Pfam" id="PF00389">
    <property type="entry name" value="2-Hacid_dh"/>
    <property type="match status" value="1"/>
</dbReference>
<dbReference type="Pfam" id="PF02826">
    <property type="entry name" value="2-Hacid_dh_C"/>
    <property type="match status" value="1"/>
</dbReference>
<comment type="similarity">
    <text evidence="1 4">Belongs to the D-isomer specific 2-hydroxyacid dehydrogenase family.</text>
</comment>
<protein>
    <submittedName>
        <fullName evidence="7">Glycerate dehydrogenase</fullName>
        <ecNumber evidence="7">1.1.1.29</ecNumber>
    </submittedName>
</protein>
<dbReference type="InterPro" id="IPR006140">
    <property type="entry name" value="D-isomer_DH_NAD-bd"/>
</dbReference>
<evidence type="ECO:0000313" key="7">
    <source>
        <dbReference type="EMBL" id="VDC18740.1"/>
    </source>
</evidence>
<evidence type="ECO:0000256" key="1">
    <source>
        <dbReference type="ARBA" id="ARBA00005854"/>
    </source>
</evidence>
<dbReference type="PANTHER" id="PTHR42789:SF1">
    <property type="entry name" value="D-ISOMER SPECIFIC 2-HYDROXYACID DEHYDROGENASE FAMILY PROTEIN (AFU_ORTHOLOGUE AFUA_6G10090)"/>
    <property type="match status" value="1"/>
</dbReference>
<proteinExistence type="inferred from homology"/>
<accession>A0A3P5W610</accession>
<keyword evidence="2 4" id="KW-0560">Oxidoreductase</keyword>
<dbReference type="CDD" id="cd12169">
    <property type="entry name" value="PGDH_like_1"/>
    <property type="match status" value="1"/>
</dbReference>
<dbReference type="InterPro" id="IPR036291">
    <property type="entry name" value="NAD(P)-bd_dom_sf"/>
</dbReference>
<evidence type="ECO:0000259" key="6">
    <source>
        <dbReference type="Pfam" id="PF02826"/>
    </source>
</evidence>
<dbReference type="PANTHER" id="PTHR42789">
    <property type="entry name" value="D-ISOMER SPECIFIC 2-HYDROXYACID DEHYDROGENASE FAMILY PROTEIN (AFU_ORTHOLOGUE AFUA_6G10090)"/>
    <property type="match status" value="1"/>
</dbReference>
<evidence type="ECO:0000256" key="3">
    <source>
        <dbReference type="ARBA" id="ARBA00023027"/>
    </source>
</evidence>
<dbReference type="OrthoDB" id="117809at2"/>
<organism evidence="7 8">
    <name type="scientific">Arthrobacter ulcerisalmonis</name>
    <dbReference type="NCBI Taxonomy" id="2483813"/>
    <lineage>
        <taxon>Bacteria</taxon>
        <taxon>Bacillati</taxon>
        <taxon>Actinomycetota</taxon>
        <taxon>Actinomycetes</taxon>
        <taxon>Micrococcales</taxon>
        <taxon>Micrococcaceae</taxon>
        <taxon>Arthrobacter</taxon>
    </lineage>
</organism>
<reference evidence="7 8" key="1">
    <citation type="submission" date="2018-11" db="EMBL/GenBank/DDBJ databases">
        <authorList>
            <person name="Criscuolo A."/>
        </authorList>
    </citation>
    <scope>NUCLEOTIDE SEQUENCE [LARGE SCALE GENOMIC DNA]</scope>
    <source>
        <strain evidence="7">AT11b</strain>
    </source>
</reference>
<keyword evidence="3" id="KW-0520">NAD</keyword>
<dbReference type="SUPFAM" id="SSF51735">
    <property type="entry name" value="NAD(P)-binding Rossmann-fold domains"/>
    <property type="match status" value="1"/>
</dbReference>
<dbReference type="GO" id="GO:0008465">
    <property type="term" value="F:hydroxypyruvate reductase (NADH) activity"/>
    <property type="evidence" value="ECO:0007669"/>
    <property type="project" value="UniProtKB-EC"/>
</dbReference>
<dbReference type="EC" id="1.1.1.29" evidence="7"/>
<gene>
    <name evidence="7" type="primary">hprA</name>
    <name evidence="7" type="ORF">PSET11_00504</name>
</gene>
<evidence type="ECO:0000256" key="2">
    <source>
        <dbReference type="ARBA" id="ARBA00023002"/>
    </source>
</evidence>
<feature type="domain" description="D-isomer specific 2-hydroxyacid dehydrogenase catalytic" evidence="5">
    <location>
        <begin position="24"/>
        <end position="314"/>
    </location>
</feature>
<dbReference type="InterPro" id="IPR050857">
    <property type="entry name" value="D-2-hydroxyacid_DH"/>
</dbReference>
<dbReference type="EMBL" id="UXAU01000009">
    <property type="protein sequence ID" value="VDC18740.1"/>
    <property type="molecule type" value="Genomic_DNA"/>
</dbReference>
<keyword evidence="8" id="KW-1185">Reference proteome</keyword>
<dbReference type="InterPro" id="IPR006139">
    <property type="entry name" value="D-isomer_2_OHA_DH_cat_dom"/>
</dbReference>
<evidence type="ECO:0000313" key="8">
    <source>
        <dbReference type="Proteomes" id="UP000280861"/>
    </source>
</evidence>
<dbReference type="Proteomes" id="UP000280861">
    <property type="component" value="Unassembled WGS sequence"/>
</dbReference>
<evidence type="ECO:0000259" key="5">
    <source>
        <dbReference type="Pfam" id="PF00389"/>
    </source>
</evidence>
<dbReference type="GO" id="GO:0051287">
    <property type="term" value="F:NAD binding"/>
    <property type="evidence" value="ECO:0007669"/>
    <property type="project" value="InterPro"/>
</dbReference>
<sequence length="319" mass="34340">MTLKCAVIDDYQEASRRFGGWDYVADQVELSVFTDHLDDEDAVAARLAGFDVLVIMRERTPFPASLLKRLPNLKLLITSGMRNAAIDLVAARALGVTVCGTASNSQPPAELTWALILGLARHLTVETTAFRSNGRWQQTVGMDLHGATLGLLGLGKIGSQIAQVGMAFGMDVVAWSANLTAERAAAAGVRLAASKDELLAEADIVSLHLVLGERTRDLVGERELALMKPSSYLINTSRAGLVDQAALVSALAERRIAGAGLDVFDAEPLPHDSPFRDLPNVLATPHLGYVTDRNYRGYFEQAVEDIQALLEGAPIRVLN</sequence>
<name>A0A3P5W610_9MICC</name>
<dbReference type="Gene3D" id="3.40.50.720">
    <property type="entry name" value="NAD(P)-binding Rossmann-like Domain"/>
    <property type="match status" value="2"/>
</dbReference>
<feature type="domain" description="D-isomer specific 2-hydroxyacid dehydrogenase NAD-binding" evidence="6">
    <location>
        <begin position="114"/>
        <end position="288"/>
    </location>
</feature>